<organism evidence="1 2">
    <name type="scientific">Caerostris extrusa</name>
    <name type="common">Bark spider</name>
    <name type="synonym">Caerostris bankana</name>
    <dbReference type="NCBI Taxonomy" id="172846"/>
    <lineage>
        <taxon>Eukaryota</taxon>
        <taxon>Metazoa</taxon>
        <taxon>Ecdysozoa</taxon>
        <taxon>Arthropoda</taxon>
        <taxon>Chelicerata</taxon>
        <taxon>Arachnida</taxon>
        <taxon>Araneae</taxon>
        <taxon>Araneomorphae</taxon>
        <taxon>Entelegynae</taxon>
        <taxon>Araneoidea</taxon>
        <taxon>Araneidae</taxon>
        <taxon>Caerostris</taxon>
    </lineage>
</organism>
<evidence type="ECO:0008006" key="3">
    <source>
        <dbReference type="Google" id="ProtNLM"/>
    </source>
</evidence>
<evidence type="ECO:0000313" key="1">
    <source>
        <dbReference type="EMBL" id="GIX82367.1"/>
    </source>
</evidence>
<proteinExistence type="predicted"/>
<accession>A0AAV4NCB4</accession>
<comment type="caution">
    <text evidence="1">The sequence shown here is derived from an EMBL/GenBank/DDBJ whole genome shotgun (WGS) entry which is preliminary data.</text>
</comment>
<keyword evidence="2" id="KW-1185">Reference proteome</keyword>
<protein>
    <recommendedName>
        <fullName evidence="3">Ycf15</fullName>
    </recommendedName>
</protein>
<evidence type="ECO:0000313" key="2">
    <source>
        <dbReference type="Proteomes" id="UP001054945"/>
    </source>
</evidence>
<reference evidence="1 2" key="1">
    <citation type="submission" date="2021-06" db="EMBL/GenBank/DDBJ databases">
        <title>Caerostris extrusa draft genome.</title>
        <authorList>
            <person name="Kono N."/>
            <person name="Arakawa K."/>
        </authorList>
    </citation>
    <scope>NUCLEOTIDE SEQUENCE [LARGE SCALE GENOMIC DNA]</scope>
</reference>
<gene>
    <name evidence="1" type="ORF">CEXT_613811</name>
</gene>
<name>A0AAV4NCB4_CAEEX</name>
<dbReference type="EMBL" id="BPLR01003231">
    <property type="protein sequence ID" value="GIX82367.1"/>
    <property type="molecule type" value="Genomic_DNA"/>
</dbReference>
<sequence>MGHFSRIRPSPGFCDAGSRINHCRDKGSFFIGRRPALIFTRSLFIFPRERRRAAGARMRMGREWIMSGGGALLREGGRSFKSVQINVLLSFCSP</sequence>
<dbReference type="AlphaFoldDB" id="A0AAV4NCB4"/>
<dbReference type="Proteomes" id="UP001054945">
    <property type="component" value="Unassembled WGS sequence"/>
</dbReference>